<sequence length="69" mass="8192">MFKKTERRKRNVRYGWLNQLNALEATFTNALNCPKTPTKTFNSKERKLQARYEDKLSAHRILIALIQII</sequence>
<organism evidence="1">
    <name type="scientific">uncultured Leptolyngbya sp</name>
    <dbReference type="NCBI Taxonomy" id="332963"/>
    <lineage>
        <taxon>Bacteria</taxon>
        <taxon>Bacillati</taxon>
        <taxon>Cyanobacteriota</taxon>
        <taxon>Cyanophyceae</taxon>
        <taxon>Leptolyngbyales</taxon>
        <taxon>Leptolyngbyaceae</taxon>
        <taxon>Leptolyngbya group</taxon>
        <taxon>Leptolyngbya</taxon>
        <taxon>environmental samples</taxon>
    </lineage>
</organism>
<name>A0A6J4P3M0_9CYAN</name>
<proteinExistence type="predicted"/>
<dbReference type="EMBL" id="CADCTY010002105">
    <property type="protein sequence ID" value="CAA9404856.1"/>
    <property type="molecule type" value="Genomic_DNA"/>
</dbReference>
<dbReference type="AlphaFoldDB" id="A0A6J4P3M0"/>
<protein>
    <submittedName>
        <fullName evidence="1">Uncharacterized protein</fullName>
    </submittedName>
</protein>
<gene>
    <name evidence="1" type="ORF">AVDCRST_MAG94-6105</name>
</gene>
<reference evidence="1" key="1">
    <citation type="submission" date="2020-02" db="EMBL/GenBank/DDBJ databases">
        <authorList>
            <person name="Meier V. D."/>
        </authorList>
    </citation>
    <scope>NUCLEOTIDE SEQUENCE</scope>
    <source>
        <strain evidence="1">AVDCRST_MAG94</strain>
    </source>
</reference>
<evidence type="ECO:0000313" key="1">
    <source>
        <dbReference type="EMBL" id="CAA9404856.1"/>
    </source>
</evidence>
<accession>A0A6J4P3M0</accession>